<gene>
    <name evidence="1" type="ORF">LITE_LOCUS30485</name>
</gene>
<dbReference type="EMBL" id="CAMGYJ010000007">
    <property type="protein sequence ID" value="CAI0450353.1"/>
    <property type="molecule type" value="Genomic_DNA"/>
</dbReference>
<proteinExistence type="predicted"/>
<sequence>LRLRSNQVPQFFQHDRSDPVKEIQEQTNLNLLLSSSSPSEHIEIRKLLQGIQAEAAWIAILQHPEQVIEQNHLTLHHSRPIFIIIVMITTIMATGLV</sequence>
<dbReference type="AlphaFoldDB" id="A0AAV0MU91"/>
<evidence type="ECO:0000313" key="1">
    <source>
        <dbReference type="EMBL" id="CAI0450353.1"/>
    </source>
</evidence>
<protein>
    <submittedName>
        <fullName evidence="1">Uncharacterized protein</fullName>
    </submittedName>
</protein>
<dbReference type="Proteomes" id="UP001154282">
    <property type="component" value="Unassembled WGS sequence"/>
</dbReference>
<accession>A0AAV0MU91</accession>
<evidence type="ECO:0000313" key="2">
    <source>
        <dbReference type="Proteomes" id="UP001154282"/>
    </source>
</evidence>
<feature type="non-terminal residue" evidence="1">
    <location>
        <position position="97"/>
    </location>
</feature>
<organism evidence="1 2">
    <name type="scientific">Linum tenue</name>
    <dbReference type="NCBI Taxonomy" id="586396"/>
    <lineage>
        <taxon>Eukaryota</taxon>
        <taxon>Viridiplantae</taxon>
        <taxon>Streptophyta</taxon>
        <taxon>Embryophyta</taxon>
        <taxon>Tracheophyta</taxon>
        <taxon>Spermatophyta</taxon>
        <taxon>Magnoliopsida</taxon>
        <taxon>eudicotyledons</taxon>
        <taxon>Gunneridae</taxon>
        <taxon>Pentapetalae</taxon>
        <taxon>rosids</taxon>
        <taxon>fabids</taxon>
        <taxon>Malpighiales</taxon>
        <taxon>Linaceae</taxon>
        <taxon>Linum</taxon>
    </lineage>
</organism>
<name>A0AAV0MU91_9ROSI</name>
<keyword evidence="2" id="KW-1185">Reference proteome</keyword>
<feature type="non-terminal residue" evidence="1">
    <location>
        <position position="1"/>
    </location>
</feature>
<reference evidence="1" key="1">
    <citation type="submission" date="2022-08" db="EMBL/GenBank/DDBJ databases">
        <authorList>
            <person name="Gutierrez-Valencia J."/>
        </authorList>
    </citation>
    <scope>NUCLEOTIDE SEQUENCE</scope>
</reference>
<comment type="caution">
    <text evidence="1">The sequence shown here is derived from an EMBL/GenBank/DDBJ whole genome shotgun (WGS) entry which is preliminary data.</text>
</comment>